<proteinExistence type="predicted"/>
<keyword evidence="3" id="KW-1185">Reference proteome</keyword>
<evidence type="ECO:0000313" key="3">
    <source>
        <dbReference type="Proteomes" id="UP000294820"/>
    </source>
</evidence>
<dbReference type="EMBL" id="LT615367">
    <property type="protein sequence ID" value="SLM64243.1"/>
    <property type="molecule type" value="Genomic_DNA"/>
</dbReference>
<evidence type="ECO:0000256" key="1">
    <source>
        <dbReference type="SAM" id="MobiDB-lite"/>
    </source>
</evidence>
<dbReference type="Proteomes" id="UP000294820">
    <property type="component" value="Chromosome 1"/>
</dbReference>
<sequence length="115" mass="13662">MFKRFTLLVVEYIREKFVWAKKKPIPSDVEHDKRIAENYVFDEIQGIYVPRAEYERRAKFNRDDYKPTADEIRRFPKRPQQNSSDGSVLPYAPSSQLKSFASPKMSARSFRNIIK</sequence>
<reference evidence="2 3" key="1">
    <citation type="submission" date="2016-09" db="EMBL/GenBank/DDBJ databases">
        <authorList>
            <person name="Reverchon S."/>
            <person name="Nasser W."/>
            <person name="Leonard S."/>
            <person name="Brochier C."/>
            <person name="Duprey A."/>
        </authorList>
    </citation>
    <scope>NUCLEOTIDE SEQUENCE [LARGE SCALE GENOMIC DNA]</scope>
    <source>
        <strain evidence="2 3">174/2</strain>
    </source>
</reference>
<evidence type="ECO:0000313" key="2">
    <source>
        <dbReference type="EMBL" id="SLM64243.1"/>
    </source>
</evidence>
<feature type="region of interest" description="Disordered" evidence="1">
    <location>
        <begin position="65"/>
        <end position="115"/>
    </location>
</feature>
<name>A0A375ADS0_9GAMM</name>
<dbReference type="KEGG" id="daq:DAQ1742_03435"/>
<gene>
    <name evidence="2" type="ORF">DAQ1742_03435</name>
</gene>
<dbReference type="AlphaFoldDB" id="A0A375ADS0"/>
<organism evidence="2 3">
    <name type="scientific">Dickeya aquatica</name>
    <dbReference type="NCBI Taxonomy" id="1401087"/>
    <lineage>
        <taxon>Bacteria</taxon>
        <taxon>Pseudomonadati</taxon>
        <taxon>Pseudomonadota</taxon>
        <taxon>Gammaproteobacteria</taxon>
        <taxon>Enterobacterales</taxon>
        <taxon>Pectobacteriaceae</taxon>
        <taxon>Dickeya</taxon>
    </lineage>
</organism>
<feature type="compositionally biased region" description="Basic and acidic residues" evidence="1">
    <location>
        <begin position="65"/>
        <end position="74"/>
    </location>
</feature>
<protein>
    <submittedName>
        <fullName evidence="2">Conjugal transfer protein TraA</fullName>
    </submittedName>
</protein>
<accession>A0A375ADS0</accession>